<evidence type="ECO:0000256" key="1">
    <source>
        <dbReference type="ARBA" id="ARBA00004117"/>
    </source>
</evidence>
<keyword evidence="8" id="KW-0282">Flagellum</keyword>
<dbReference type="Proteomes" id="UP000249590">
    <property type="component" value="Unassembled WGS sequence"/>
</dbReference>
<sequence length="240" mass="25515">MASELYVSLSGQMAMETRLSTVANNVANMRTAGFRAETVNFDTVLSDYHADRVNFAAVGEMHIDRSAGPVELTGNPLDVAIVGEGWFGIETPSGTAYTRDGRFTVSAEGDLRSLTGYAVLDEGGAPIQLDINGGPVEIGADGTMIQNERNVGVLGLFMLSDEANLTRYGETALLSDVVGEPVVDRVANGVRQGYQEGSNVNPIQSIAELIEIQRAFDNATAAVGDREETLQRAVRTLGAD</sequence>
<dbReference type="Pfam" id="PF22692">
    <property type="entry name" value="LlgE_F_G_D1"/>
    <property type="match status" value="1"/>
</dbReference>
<keyword evidence="9" id="KW-1185">Reference proteome</keyword>
<name>A0A8B2NUT4_9HYPH</name>
<dbReference type="AlphaFoldDB" id="A0A8B2NUT4"/>
<dbReference type="InterPro" id="IPR037925">
    <property type="entry name" value="FlgE/F/G-like"/>
</dbReference>
<dbReference type="RefSeq" id="WP_111347423.1">
    <property type="nucleotide sequence ID" value="NZ_QHHQ01000003.1"/>
</dbReference>
<evidence type="ECO:0000313" key="8">
    <source>
        <dbReference type="EMBL" id="RAI00933.1"/>
    </source>
</evidence>
<dbReference type="InterPro" id="IPR010930">
    <property type="entry name" value="Flg_bb/hook_C_dom"/>
</dbReference>
<gene>
    <name evidence="8" type="primary">flgF</name>
    <name evidence="8" type="ORF">DLJ53_17040</name>
</gene>
<keyword evidence="3 4" id="KW-0975">Bacterial flagellum</keyword>
<dbReference type="PROSITE" id="PS00588">
    <property type="entry name" value="FLAGELLA_BB_ROD"/>
    <property type="match status" value="1"/>
</dbReference>
<dbReference type="PANTHER" id="PTHR30435">
    <property type="entry name" value="FLAGELLAR PROTEIN"/>
    <property type="match status" value="1"/>
</dbReference>
<comment type="subunit">
    <text evidence="4">The basal body constitutes a major portion of the flagellar organelle and consists of five rings (E,L,P,S, and M) mounted on a central rod. The rod consists of about 26 subunits of FlgG in the distal portion, and FlgB, FlgC and FlgF are thought to build up the proximal portion of the rod with about 6 subunits each.</text>
</comment>
<evidence type="ECO:0000259" key="5">
    <source>
        <dbReference type="Pfam" id="PF00460"/>
    </source>
</evidence>
<dbReference type="InterPro" id="IPR012836">
    <property type="entry name" value="FlgF"/>
</dbReference>
<organism evidence="8 9">
    <name type="scientific">Acuticoccus sediminis</name>
    <dbReference type="NCBI Taxonomy" id="2184697"/>
    <lineage>
        <taxon>Bacteria</taxon>
        <taxon>Pseudomonadati</taxon>
        <taxon>Pseudomonadota</taxon>
        <taxon>Alphaproteobacteria</taxon>
        <taxon>Hyphomicrobiales</taxon>
        <taxon>Amorphaceae</taxon>
        <taxon>Acuticoccus</taxon>
    </lineage>
</organism>
<dbReference type="NCBIfam" id="NF009282">
    <property type="entry name" value="PRK12642.1"/>
    <property type="match status" value="1"/>
</dbReference>
<dbReference type="InterPro" id="IPR053967">
    <property type="entry name" value="LlgE_F_G-like_D1"/>
</dbReference>
<feature type="domain" description="Flagellar basal body rod protein N-terminal" evidence="5">
    <location>
        <begin position="5"/>
        <end position="35"/>
    </location>
</feature>
<dbReference type="Pfam" id="PF00460">
    <property type="entry name" value="Flg_bb_rod"/>
    <property type="match status" value="1"/>
</dbReference>
<feature type="domain" description="Flagellar hook protein FlgE/F/G-like D1" evidence="7">
    <location>
        <begin position="80"/>
        <end position="144"/>
    </location>
</feature>
<dbReference type="PANTHER" id="PTHR30435:SF19">
    <property type="entry name" value="FLAGELLAR BASAL-BODY ROD PROTEIN FLGG"/>
    <property type="match status" value="1"/>
</dbReference>
<dbReference type="InterPro" id="IPR001444">
    <property type="entry name" value="Flag_bb_rod_N"/>
</dbReference>
<dbReference type="NCBIfam" id="TIGR03506">
    <property type="entry name" value="FlgEFG_subfam"/>
    <property type="match status" value="1"/>
</dbReference>
<evidence type="ECO:0000259" key="7">
    <source>
        <dbReference type="Pfam" id="PF22692"/>
    </source>
</evidence>
<dbReference type="Pfam" id="PF06429">
    <property type="entry name" value="Flg_bbr_C"/>
    <property type="match status" value="1"/>
</dbReference>
<evidence type="ECO:0000313" key="9">
    <source>
        <dbReference type="Proteomes" id="UP000249590"/>
    </source>
</evidence>
<dbReference type="GO" id="GO:0071978">
    <property type="term" value="P:bacterial-type flagellum-dependent swarming motility"/>
    <property type="evidence" value="ECO:0007669"/>
    <property type="project" value="TreeGrafter"/>
</dbReference>
<feature type="domain" description="Flagellar basal-body/hook protein C-terminal" evidence="6">
    <location>
        <begin position="191"/>
        <end position="235"/>
    </location>
</feature>
<reference evidence="8 9" key="1">
    <citation type="submission" date="2018-05" db="EMBL/GenBank/DDBJ databases">
        <title>Acuticoccus sediminis sp. nov., isolated from deep-sea sediment of Indian Ocean.</title>
        <authorList>
            <person name="Liu X."/>
            <person name="Lai Q."/>
            <person name="Du Y."/>
            <person name="Sun F."/>
            <person name="Zhang X."/>
            <person name="Wang S."/>
            <person name="Shao Z."/>
        </authorList>
    </citation>
    <scope>NUCLEOTIDE SEQUENCE [LARGE SCALE GENOMIC DNA]</scope>
    <source>
        <strain evidence="8 9">PTG4-2</strain>
    </source>
</reference>
<evidence type="ECO:0000259" key="6">
    <source>
        <dbReference type="Pfam" id="PF06429"/>
    </source>
</evidence>
<evidence type="ECO:0000256" key="4">
    <source>
        <dbReference type="RuleBase" id="RU362116"/>
    </source>
</evidence>
<keyword evidence="8" id="KW-0966">Cell projection</keyword>
<proteinExistence type="inferred from homology"/>
<dbReference type="GO" id="GO:0030694">
    <property type="term" value="C:bacterial-type flagellum basal body, rod"/>
    <property type="evidence" value="ECO:0007669"/>
    <property type="project" value="UniProtKB-UniRule"/>
</dbReference>
<dbReference type="InterPro" id="IPR020013">
    <property type="entry name" value="Flagellar_FlgE/F/G"/>
</dbReference>
<comment type="caution">
    <text evidence="8">The sequence shown here is derived from an EMBL/GenBank/DDBJ whole genome shotgun (WGS) entry which is preliminary data.</text>
</comment>
<dbReference type="InterPro" id="IPR019776">
    <property type="entry name" value="Flagellar_basal_body_rod_CS"/>
</dbReference>
<dbReference type="OrthoDB" id="9804559at2"/>
<dbReference type="SUPFAM" id="SSF117143">
    <property type="entry name" value="Flagellar hook protein flgE"/>
    <property type="match status" value="1"/>
</dbReference>
<dbReference type="EMBL" id="QHHQ01000003">
    <property type="protein sequence ID" value="RAI00933.1"/>
    <property type="molecule type" value="Genomic_DNA"/>
</dbReference>
<evidence type="ECO:0000256" key="3">
    <source>
        <dbReference type="ARBA" id="ARBA00023143"/>
    </source>
</evidence>
<comment type="subcellular location">
    <subcellularLocation>
        <location evidence="1 4">Bacterial flagellum basal body</location>
    </subcellularLocation>
</comment>
<protein>
    <recommendedName>
        <fullName evidence="4">Flagellar basal-body rod protein FlgF</fullName>
    </recommendedName>
</protein>
<evidence type="ECO:0000256" key="2">
    <source>
        <dbReference type="ARBA" id="ARBA00009677"/>
    </source>
</evidence>
<comment type="similarity">
    <text evidence="2 4">Belongs to the flagella basal body rod proteins family.</text>
</comment>
<dbReference type="NCBIfam" id="TIGR02490">
    <property type="entry name" value="flgF"/>
    <property type="match status" value="1"/>
</dbReference>
<keyword evidence="8" id="KW-0969">Cilium</keyword>
<accession>A0A8B2NUT4</accession>